<evidence type="ECO:0000256" key="3">
    <source>
        <dbReference type="ARBA" id="ARBA00023180"/>
    </source>
</evidence>
<dbReference type="PANTHER" id="PTHR10426">
    <property type="entry name" value="STRICTOSIDINE SYNTHASE-RELATED"/>
    <property type="match status" value="1"/>
</dbReference>
<keyword evidence="2" id="KW-0597">Phosphoprotein</keyword>
<reference evidence="6" key="1">
    <citation type="submission" date="2013-05" db="EMBL/GenBank/DDBJ databases">
        <authorList>
            <person name="Yim A.K.Y."/>
            <person name="Chan T.F."/>
            <person name="Ji K.M."/>
            <person name="Liu X.Y."/>
            <person name="Zhou J.W."/>
            <person name="Li R.Q."/>
            <person name="Yang K.Y."/>
            <person name="Li J."/>
            <person name="Li M."/>
            <person name="Law P.T.W."/>
            <person name="Wu Y.L."/>
            <person name="Cai Z.L."/>
            <person name="Qin H."/>
            <person name="Bao Y."/>
            <person name="Leung R.K.K."/>
            <person name="Ng P.K.S."/>
            <person name="Zou J."/>
            <person name="Zhong X.J."/>
            <person name="Ran P.X."/>
            <person name="Zhong N.S."/>
            <person name="Liu Z.G."/>
            <person name="Tsui S.K.W."/>
        </authorList>
    </citation>
    <scope>NUCLEOTIDE SEQUENCE</scope>
    <source>
        <strain evidence="6">Derf</strain>
        <tissue evidence="6">Whole organism</tissue>
    </source>
</reference>
<keyword evidence="4" id="KW-0812">Transmembrane</keyword>
<dbReference type="GO" id="GO:0016787">
    <property type="term" value="F:hydrolase activity"/>
    <property type="evidence" value="ECO:0007669"/>
    <property type="project" value="TreeGrafter"/>
</dbReference>
<evidence type="ECO:0000313" key="6">
    <source>
        <dbReference type="EMBL" id="KAH9517471.1"/>
    </source>
</evidence>
<dbReference type="Pfam" id="PF20067">
    <property type="entry name" value="SSL_N"/>
    <property type="match status" value="1"/>
</dbReference>
<dbReference type="Gene3D" id="2.120.10.30">
    <property type="entry name" value="TolB, C-terminal domain"/>
    <property type="match status" value="1"/>
</dbReference>
<dbReference type="InterPro" id="IPR011042">
    <property type="entry name" value="6-blade_b-propeller_TolB-like"/>
</dbReference>
<proteinExistence type="inferred from homology"/>
<dbReference type="EMBL" id="ASGP02000003">
    <property type="protein sequence ID" value="KAH9517471.1"/>
    <property type="molecule type" value="Genomic_DNA"/>
</dbReference>
<gene>
    <name evidence="6" type="ORF">DERF_008145</name>
</gene>
<evidence type="ECO:0000256" key="4">
    <source>
        <dbReference type="SAM" id="Phobius"/>
    </source>
</evidence>
<dbReference type="SUPFAM" id="SSF63829">
    <property type="entry name" value="Calcium-dependent phosphotriesterase"/>
    <property type="match status" value="1"/>
</dbReference>
<dbReference type="InterPro" id="IPR018119">
    <property type="entry name" value="Strictosidine_synth_cons-reg"/>
</dbReference>
<protein>
    <recommendedName>
        <fullName evidence="5">Strictosidine synthase conserved region domain-containing protein</fullName>
    </recommendedName>
</protein>
<reference evidence="6" key="2">
    <citation type="journal article" date="2022" name="Res Sq">
        <title>Comparative Genomics Reveals Insights into the Divergent Evolution of Astigmatic Mites and Household Pest Adaptations.</title>
        <authorList>
            <person name="Xiong Q."/>
            <person name="Wan A.T.-Y."/>
            <person name="Liu X.-Y."/>
            <person name="Fung C.S.-H."/>
            <person name="Xiao X."/>
            <person name="Malainual N."/>
            <person name="Hou J."/>
            <person name="Wang L."/>
            <person name="Wang M."/>
            <person name="Yang K."/>
            <person name="Cui Y."/>
            <person name="Leung E."/>
            <person name="Nong W."/>
            <person name="Shin S.-K."/>
            <person name="Au S."/>
            <person name="Jeong K.Y."/>
            <person name="Chew F.T."/>
            <person name="Hui J."/>
            <person name="Leung T.F."/>
            <person name="Tungtrongchitr A."/>
            <person name="Zhong N."/>
            <person name="Liu Z."/>
            <person name="Tsui S."/>
        </authorList>
    </citation>
    <scope>NUCLEOTIDE SEQUENCE</scope>
    <source>
        <strain evidence="6">Derf</strain>
        <tissue evidence="6">Whole organism</tissue>
    </source>
</reference>
<evidence type="ECO:0000313" key="7">
    <source>
        <dbReference type="Proteomes" id="UP000790347"/>
    </source>
</evidence>
<evidence type="ECO:0000259" key="5">
    <source>
        <dbReference type="Pfam" id="PF03088"/>
    </source>
</evidence>
<keyword evidence="3" id="KW-0325">Glycoprotein</keyword>
<sequence length="627" mass="68394">MNRHRPYYCCWSLMVVLIIMNMMISTGQCTGRSQHLLTSSPLSSATSPFIGVQRPFGANSGPISPIVFQKYSLTPASSIVGTNVAPTEQLYNYVPAPKPSHSMLDATSTAAASLTALPIMTAFKSLSQQAAPATLMAAALTANSNVADIPVTYKFDLPDSFSGALEPNNLLAGATRMFEGQIIGPTSLAIHKDFIYAGTAGGAVWRGNLRTGNATRIAKINNDMCEKKSWDSSLCGRPLGVRVDGNGVLYFVDAYLGLHSIHFDQDDRVQLTPLLSVEQVGGKYMGHLVLDEGAGTNGGHMVYITIASAKRDLTQWTAMVIEPDTTGFVVQYDTGNGQYSIIWDKLWYPTSIEITDDRTALLVAEFSSRKVLKYYIKGTKKGASEIWVENLPGESDHLIRSADKTKETYWMPIVNARNQSKPNLLDFMSDKPYLRKELLDIYAKMGSRIEQLGQEYQNEQLERLGFQMKTSLQFYQQNVGNNYGLILELDANGNILGSLHSVAGVNSFISEALEGESDSPNERVLYIGSFGYPYILKLVIRKPAIDVASRLAVAAAAQAQTIVSLNDPAALRMVQRSSGYSAISNDSSPMTNIGMISPLLLQSLNGTAAASAAAIQMPQWSSIRHRY</sequence>
<comment type="similarity">
    <text evidence="1">Belongs to the strictosidine synthase family.</text>
</comment>
<dbReference type="Pfam" id="PF03088">
    <property type="entry name" value="Str_synth"/>
    <property type="match status" value="1"/>
</dbReference>
<dbReference type="AlphaFoldDB" id="A0A922I3T0"/>
<evidence type="ECO:0000256" key="2">
    <source>
        <dbReference type="ARBA" id="ARBA00022553"/>
    </source>
</evidence>
<dbReference type="PANTHER" id="PTHR10426:SF88">
    <property type="entry name" value="ADIPOCYTE PLASMA MEMBRANE-ASSOCIATED PROTEIN HEMOMUCIN-RELATED"/>
    <property type="match status" value="1"/>
</dbReference>
<accession>A0A922I3T0</accession>
<dbReference type="Proteomes" id="UP000790347">
    <property type="component" value="Unassembled WGS sequence"/>
</dbReference>
<keyword evidence="4" id="KW-1133">Transmembrane helix</keyword>
<evidence type="ECO:0000256" key="1">
    <source>
        <dbReference type="ARBA" id="ARBA00009191"/>
    </source>
</evidence>
<keyword evidence="4" id="KW-0472">Membrane</keyword>
<comment type="caution">
    <text evidence="6">The sequence shown here is derived from an EMBL/GenBank/DDBJ whole genome shotgun (WGS) entry which is preliminary data.</text>
</comment>
<dbReference type="GO" id="GO:0012505">
    <property type="term" value="C:endomembrane system"/>
    <property type="evidence" value="ECO:0007669"/>
    <property type="project" value="TreeGrafter"/>
</dbReference>
<keyword evidence="7" id="KW-1185">Reference proteome</keyword>
<name>A0A922I3T0_DERFA</name>
<organism evidence="6 7">
    <name type="scientific">Dermatophagoides farinae</name>
    <name type="common">American house dust mite</name>
    <dbReference type="NCBI Taxonomy" id="6954"/>
    <lineage>
        <taxon>Eukaryota</taxon>
        <taxon>Metazoa</taxon>
        <taxon>Ecdysozoa</taxon>
        <taxon>Arthropoda</taxon>
        <taxon>Chelicerata</taxon>
        <taxon>Arachnida</taxon>
        <taxon>Acari</taxon>
        <taxon>Acariformes</taxon>
        <taxon>Sarcoptiformes</taxon>
        <taxon>Astigmata</taxon>
        <taxon>Psoroptidia</taxon>
        <taxon>Analgoidea</taxon>
        <taxon>Pyroglyphidae</taxon>
        <taxon>Dermatophagoidinae</taxon>
        <taxon>Dermatophagoides</taxon>
    </lineage>
</organism>
<feature type="domain" description="Strictosidine synthase conserved region" evidence="5">
    <location>
        <begin position="301"/>
        <end position="378"/>
    </location>
</feature>
<feature type="transmembrane region" description="Helical" evidence="4">
    <location>
        <begin position="7"/>
        <end position="24"/>
    </location>
</feature>
<dbReference type="OrthoDB" id="5307922at2759"/>